<evidence type="ECO:0000256" key="3">
    <source>
        <dbReference type="ARBA" id="ARBA00022771"/>
    </source>
</evidence>
<name>A0ABM3ZWP4_ZIZJJ</name>
<dbReference type="InterPro" id="IPR013083">
    <property type="entry name" value="Znf_RING/FYVE/PHD"/>
</dbReference>
<accession>A0ABM3ZWP4</accession>
<evidence type="ECO:0000256" key="4">
    <source>
        <dbReference type="ARBA" id="ARBA00022833"/>
    </source>
</evidence>
<evidence type="ECO:0000259" key="7">
    <source>
        <dbReference type="PROSITE" id="PS50089"/>
    </source>
</evidence>
<keyword evidence="4" id="KW-0862">Zinc</keyword>
<dbReference type="InterPro" id="IPR011016">
    <property type="entry name" value="Znf_RING-CH"/>
</dbReference>
<dbReference type="SUPFAM" id="SSF57850">
    <property type="entry name" value="RING/U-box"/>
    <property type="match status" value="1"/>
</dbReference>
<sequence>MVMTLASMNVNIDVDAERVAGRLNREEEEEEEEEAANSSSSSSTLDICLNVKMRMVCSNGFNYEFPEIPTQITSISLPGHPNSIQNPTICRSSIQIGLSNCLSDPDQAHLHGAADALLIPSSYISPDPTPILLDQQQHRPISAIDLLAQRVASTASSLLAEKSDNCSDGFGLILFHFSARVEFETVLTGVNPAICTIFEKENKKVIALDKLKKKHTFQVSSSSRNQKEEEEFVGSDCRICLQDLWATGIYLMRLPNCTHVFHQKCILSWLKESNSCPLCRNFCLENLDDLMTDLTI</sequence>
<keyword evidence="8" id="KW-1185">Reference proteome</keyword>
<dbReference type="SMART" id="SM00184">
    <property type="entry name" value="RING"/>
    <property type="match status" value="1"/>
</dbReference>
<keyword evidence="5" id="KW-0472">Membrane</keyword>
<dbReference type="Pfam" id="PF13639">
    <property type="entry name" value="zf-RING_2"/>
    <property type="match status" value="1"/>
</dbReference>
<evidence type="ECO:0000256" key="1">
    <source>
        <dbReference type="ARBA" id="ARBA00004370"/>
    </source>
</evidence>
<dbReference type="PANTHER" id="PTHR46151">
    <property type="entry name" value="NEP1-INTERACTING PROTEIN-LIKE 2"/>
    <property type="match status" value="1"/>
</dbReference>
<dbReference type="GeneID" id="132800027"/>
<protein>
    <submittedName>
        <fullName evidence="9">RING-H2 finger protein ATL48-like</fullName>
    </submittedName>
</protein>
<evidence type="ECO:0000256" key="2">
    <source>
        <dbReference type="ARBA" id="ARBA00022723"/>
    </source>
</evidence>
<dbReference type="InterPro" id="IPR001841">
    <property type="entry name" value="Znf_RING"/>
</dbReference>
<organism evidence="8 9">
    <name type="scientific">Ziziphus jujuba</name>
    <name type="common">Chinese jujube</name>
    <name type="synonym">Ziziphus sativa</name>
    <dbReference type="NCBI Taxonomy" id="326968"/>
    <lineage>
        <taxon>Eukaryota</taxon>
        <taxon>Viridiplantae</taxon>
        <taxon>Streptophyta</taxon>
        <taxon>Embryophyta</taxon>
        <taxon>Tracheophyta</taxon>
        <taxon>Spermatophyta</taxon>
        <taxon>Magnoliopsida</taxon>
        <taxon>eudicotyledons</taxon>
        <taxon>Gunneridae</taxon>
        <taxon>Pentapetalae</taxon>
        <taxon>rosids</taxon>
        <taxon>fabids</taxon>
        <taxon>Rosales</taxon>
        <taxon>Rhamnaceae</taxon>
        <taxon>Paliureae</taxon>
        <taxon>Ziziphus</taxon>
    </lineage>
</organism>
<comment type="subcellular location">
    <subcellularLocation>
        <location evidence="1">Membrane</location>
    </subcellularLocation>
</comment>
<dbReference type="Proteomes" id="UP001652623">
    <property type="component" value="Chromosome 11"/>
</dbReference>
<dbReference type="PROSITE" id="PS50089">
    <property type="entry name" value="ZF_RING_2"/>
    <property type="match status" value="1"/>
</dbReference>
<dbReference type="SMART" id="SM00744">
    <property type="entry name" value="RINGv"/>
    <property type="match status" value="1"/>
</dbReference>
<dbReference type="RefSeq" id="XP_060668899.1">
    <property type="nucleotide sequence ID" value="XM_060812916.1"/>
</dbReference>
<keyword evidence="2" id="KW-0479">Metal-binding</keyword>
<gene>
    <name evidence="9" type="primary">LOC132800027</name>
</gene>
<evidence type="ECO:0000256" key="6">
    <source>
        <dbReference type="PROSITE-ProRule" id="PRU00175"/>
    </source>
</evidence>
<keyword evidence="3 6" id="KW-0863">Zinc-finger</keyword>
<feature type="domain" description="RING-type" evidence="7">
    <location>
        <begin position="237"/>
        <end position="280"/>
    </location>
</feature>
<evidence type="ECO:0000256" key="5">
    <source>
        <dbReference type="ARBA" id="ARBA00023136"/>
    </source>
</evidence>
<evidence type="ECO:0000313" key="8">
    <source>
        <dbReference type="Proteomes" id="UP001652623"/>
    </source>
</evidence>
<dbReference type="PANTHER" id="PTHR46151:SF7">
    <property type="entry name" value="NEP1-INTERACTING PROTEIN 1"/>
    <property type="match status" value="1"/>
</dbReference>
<proteinExistence type="predicted"/>
<evidence type="ECO:0000313" key="9">
    <source>
        <dbReference type="RefSeq" id="XP_060668899.1"/>
    </source>
</evidence>
<reference evidence="9" key="1">
    <citation type="submission" date="2025-08" db="UniProtKB">
        <authorList>
            <consortium name="RefSeq"/>
        </authorList>
    </citation>
    <scope>IDENTIFICATION</scope>
    <source>
        <tissue evidence="9">Seedling</tissue>
    </source>
</reference>
<dbReference type="Gene3D" id="3.30.40.10">
    <property type="entry name" value="Zinc/RING finger domain, C3HC4 (zinc finger)"/>
    <property type="match status" value="1"/>
</dbReference>